<dbReference type="GeneID" id="28758958"/>
<evidence type="ECO:0000313" key="2">
    <source>
        <dbReference type="EMBL" id="OAG06916.1"/>
    </source>
</evidence>
<proteinExistence type="predicted"/>
<sequence length="214" mass="23977">MDTHILLRQLLRQPHTARTLLSSATRPQPHTFALLSPKHSYARHLSVPTILRPAFWKSMIPRPLRSGESLSSTSDVPSRQWNPATPYIVLALLVGSQAIQILWLKQERALMTRRAEAKMGILREVVERVQRGEEVDVEGILGTGVEGREREWAGLLKEIEDEELLFQSTAEKRKLKEAAEAEARDEAAQSAGDAHNSPEEAKLKVESLGGAKFY</sequence>
<dbReference type="InterPro" id="IPR035213">
    <property type="entry name" value="DUF5321"/>
</dbReference>
<dbReference type="Pfam" id="PF17254">
    <property type="entry name" value="DUF5321"/>
    <property type="match status" value="1"/>
</dbReference>
<reference evidence="2 3" key="1">
    <citation type="submission" date="2016-05" db="EMBL/GenBank/DDBJ databases">
        <title>Comparative analysis of secretome profiles of manganese(II)-oxidizing ascomycete fungi.</title>
        <authorList>
            <consortium name="DOE Joint Genome Institute"/>
            <person name="Zeiner C.A."/>
            <person name="Purvine S.O."/>
            <person name="Zink E.M."/>
            <person name="Wu S."/>
            <person name="Pasa-Tolic L."/>
            <person name="Chaput D.L."/>
            <person name="Haridas S."/>
            <person name="Grigoriev I.V."/>
            <person name="Santelli C.M."/>
            <person name="Hansel C.M."/>
        </authorList>
    </citation>
    <scope>NUCLEOTIDE SEQUENCE [LARGE SCALE GENOMIC DNA]</scope>
    <source>
        <strain evidence="2 3">AP3s5-JAC2a</strain>
    </source>
</reference>
<name>A0A177CHX7_9PLEO</name>
<evidence type="ECO:0000313" key="3">
    <source>
        <dbReference type="Proteomes" id="UP000077069"/>
    </source>
</evidence>
<keyword evidence="3" id="KW-1185">Reference proteome</keyword>
<dbReference type="EMBL" id="KV441551">
    <property type="protein sequence ID" value="OAG06916.1"/>
    <property type="molecule type" value="Genomic_DNA"/>
</dbReference>
<feature type="compositionally biased region" description="Basic and acidic residues" evidence="1">
    <location>
        <begin position="176"/>
        <end position="187"/>
    </location>
</feature>
<organism evidence="2 3">
    <name type="scientific">Paraphaeosphaeria sporulosa</name>
    <dbReference type="NCBI Taxonomy" id="1460663"/>
    <lineage>
        <taxon>Eukaryota</taxon>
        <taxon>Fungi</taxon>
        <taxon>Dikarya</taxon>
        <taxon>Ascomycota</taxon>
        <taxon>Pezizomycotina</taxon>
        <taxon>Dothideomycetes</taxon>
        <taxon>Pleosporomycetidae</taxon>
        <taxon>Pleosporales</taxon>
        <taxon>Massarineae</taxon>
        <taxon>Didymosphaeriaceae</taxon>
        <taxon>Paraphaeosphaeria</taxon>
    </lineage>
</organism>
<feature type="compositionally biased region" description="Basic and acidic residues" evidence="1">
    <location>
        <begin position="196"/>
        <end position="205"/>
    </location>
</feature>
<dbReference type="OrthoDB" id="2253354at2759"/>
<feature type="region of interest" description="Disordered" evidence="1">
    <location>
        <begin position="176"/>
        <end position="214"/>
    </location>
</feature>
<evidence type="ECO:0000256" key="1">
    <source>
        <dbReference type="SAM" id="MobiDB-lite"/>
    </source>
</evidence>
<accession>A0A177CHX7</accession>
<dbReference type="RefSeq" id="XP_018037281.1">
    <property type="nucleotide sequence ID" value="XM_018175472.1"/>
</dbReference>
<dbReference type="AlphaFoldDB" id="A0A177CHX7"/>
<dbReference type="InParanoid" id="A0A177CHX7"/>
<protein>
    <submittedName>
        <fullName evidence="2">Uncharacterized protein</fullName>
    </submittedName>
</protein>
<dbReference type="Proteomes" id="UP000077069">
    <property type="component" value="Unassembled WGS sequence"/>
</dbReference>
<gene>
    <name evidence="2" type="ORF">CC84DRAFT_1116890</name>
</gene>